<dbReference type="GO" id="GO:0015562">
    <property type="term" value="F:efflux transmembrane transporter activity"/>
    <property type="evidence" value="ECO:0007669"/>
    <property type="project" value="InterPro"/>
</dbReference>
<dbReference type="AlphaFoldDB" id="A0A7R6PFU2"/>
<accession>A0A7R6PFU2</accession>
<proteinExistence type="predicted"/>
<dbReference type="RefSeq" id="WP_201328126.1">
    <property type="nucleotide sequence ID" value="NZ_AP017470.1"/>
</dbReference>
<dbReference type="PANTHER" id="PTHR30203">
    <property type="entry name" value="OUTER MEMBRANE CATION EFFLUX PROTEIN"/>
    <property type="match status" value="1"/>
</dbReference>
<dbReference type="InterPro" id="IPR010131">
    <property type="entry name" value="MdtP/NodT-like"/>
</dbReference>
<evidence type="ECO:0000313" key="1">
    <source>
        <dbReference type="EMBL" id="BBB31794.1"/>
    </source>
</evidence>
<dbReference type="Gene3D" id="1.20.1600.10">
    <property type="entry name" value="Outer membrane efflux proteins (OEP)"/>
    <property type="match status" value="1"/>
</dbReference>
<organism evidence="1 2">
    <name type="scientific">Thermotomaculum hydrothermale</name>
    <dbReference type="NCBI Taxonomy" id="981385"/>
    <lineage>
        <taxon>Bacteria</taxon>
        <taxon>Pseudomonadati</taxon>
        <taxon>Acidobacteriota</taxon>
        <taxon>Holophagae</taxon>
        <taxon>Thermotomaculales</taxon>
        <taxon>Thermotomaculaceae</taxon>
        <taxon>Thermotomaculum</taxon>
    </lineage>
</organism>
<reference evidence="1 2" key="1">
    <citation type="journal article" date="2012" name="Extremophiles">
        <title>Thermotomaculum hydrothermale gen. nov., sp. nov., a novel heterotrophic thermophile within the phylum Acidobacteria from a deep-sea hydrothermal vent chimney in the Southern Okinawa Trough.</title>
        <authorList>
            <person name="Izumi H."/>
            <person name="Nunoura T."/>
            <person name="Miyazaki M."/>
            <person name="Mino S."/>
            <person name="Toki T."/>
            <person name="Takai K."/>
            <person name="Sako Y."/>
            <person name="Sawabe T."/>
            <person name="Nakagawa S."/>
        </authorList>
    </citation>
    <scope>NUCLEOTIDE SEQUENCE [LARGE SCALE GENOMIC DNA]</scope>
    <source>
        <strain evidence="1 2">AC55</strain>
    </source>
</reference>
<protein>
    <submittedName>
        <fullName evidence="1">Outer membrane efflux protein</fullName>
    </submittedName>
</protein>
<keyword evidence="2" id="KW-1185">Reference proteome</keyword>
<dbReference type="EMBL" id="AP017470">
    <property type="protein sequence ID" value="BBB31794.1"/>
    <property type="molecule type" value="Genomic_DNA"/>
</dbReference>
<gene>
    <name evidence="1" type="ORF">TTHT_0153</name>
</gene>
<dbReference type="KEGG" id="thyd:TTHT_0153"/>
<dbReference type="SUPFAM" id="SSF56954">
    <property type="entry name" value="Outer membrane efflux proteins (OEP)"/>
    <property type="match status" value="1"/>
</dbReference>
<evidence type="ECO:0000313" key="2">
    <source>
        <dbReference type="Proteomes" id="UP000595564"/>
    </source>
</evidence>
<dbReference type="Proteomes" id="UP000595564">
    <property type="component" value="Chromosome"/>
</dbReference>
<name>A0A7R6PFU2_9BACT</name>
<sequence length="429" mass="48931">MGKRKFILIWILIAGVSVFGNENGYLKNYINLIKSNNQKLKALNFEHNSILKSAESEKYLPDPVFTTGIYLQSIETRVGAQKSKFGISQKIPFKGKLKLKMLTKKELAKAVLEKIKQTELDLITSFKKNYYTLSYLNEREKILEQHISLLKDLHSVIMSSYEAGKGNYSSILRIESEIDYLKNSLESVRELKSPVIAKLNELMNRNPEEEIKAISLDEFKILKIGKNEEEKIIKALFSTSPELRSINFKMKAERLNRDLAGKSRYSDFTIGLDWINTSKVNGSSIKDNGKDGLIFKIGMTIPLHRKKYHYQIDASNDRYLKEASEHVNTKNEKATGIKKAFFDYLDGIRKLNLYQNSIIPRAKEALNVLISAYESEAGNYLDVIDAERVLLQFELEVLKSKKDILSAIADIERISGIKDLSNLNNKGGI</sequence>